<evidence type="ECO:0000313" key="2">
    <source>
        <dbReference type="EMBL" id="KJA18939.1"/>
    </source>
</evidence>
<dbReference type="AlphaFoldDB" id="A0A0D2NJ66"/>
<dbReference type="Proteomes" id="UP000054270">
    <property type="component" value="Unassembled WGS sequence"/>
</dbReference>
<reference evidence="3" key="1">
    <citation type="submission" date="2014-04" db="EMBL/GenBank/DDBJ databases">
        <title>Evolutionary Origins and Diversification of the Mycorrhizal Mutualists.</title>
        <authorList>
            <consortium name="DOE Joint Genome Institute"/>
            <consortium name="Mycorrhizal Genomics Consortium"/>
            <person name="Kohler A."/>
            <person name="Kuo A."/>
            <person name="Nagy L.G."/>
            <person name="Floudas D."/>
            <person name="Copeland A."/>
            <person name="Barry K.W."/>
            <person name="Cichocki N."/>
            <person name="Veneault-Fourrey C."/>
            <person name="LaButti K."/>
            <person name="Lindquist E.A."/>
            <person name="Lipzen A."/>
            <person name="Lundell T."/>
            <person name="Morin E."/>
            <person name="Murat C."/>
            <person name="Riley R."/>
            <person name="Ohm R."/>
            <person name="Sun H."/>
            <person name="Tunlid A."/>
            <person name="Henrissat B."/>
            <person name="Grigoriev I.V."/>
            <person name="Hibbett D.S."/>
            <person name="Martin F."/>
        </authorList>
    </citation>
    <scope>NUCLEOTIDE SEQUENCE [LARGE SCALE GENOMIC DNA]</scope>
    <source>
        <strain evidence="3">FD-334 SS-4</strain>
    </source>
</reference>
<evidence type="ECO:0000256" key="1">
    <source>
        <dbReference type="SAM" id="MobiDB-lite"/>
    </source>
</evidence>
<feature type="region of interest" description="Disordered" evidence="1">
    <location>
        <begin position="70"/>
        <end position="90"/>
    </location>
</feature>
<organism evidence="2 3">
    <name type="scientific">Hypholoma sublateritium (strain FD-334 SS-4)</name>
    <dbReference type="NCBI Taxonomy" id="945553"/>
    <lineage>
        <taxon>Eukaryota</taxon>
        <taxon>Fungi</taxon>
        <taxon>Dikarya</taxon>
        <taxon>Basidiomycota</taxon>
        <taxon>Agaricomycotina</taxon>
        <taxon>Agaricomycetes</taxon>
        <taxon>Agaricomycetidae</taxon>
        <taxon>Agaricales</taxon>
        <taxon>Agaricineae</taxon>
        <taxon>Strophariaceae</taxon>
        <taxon>Hypholoma</taxon>
    </lineage>
</organism>
<proteinExistence type="predicted"/>
<keyword evidence="3" id="KW-1185">Reference proteome</keyword>
<dbReference type="EMBL" id="KN817583">
    <property type="protein sequence ID" value="KJA18939.1"/>
    <property type="molecule type" value="Genomic_DNA"/>
</dbReference>
<protein>
    <submittedName>
        <fullName evidence="2">Uncharacterized protein</fullName>
    </submittedName>
</protein>
<evidence type="ECO:0000313" key="3">
    <source>
        <dbReference type="Proteomes" id="UP000054270"/>
    </source>
</evidence>
<sequence>MGQTFSSFSWPSSDSDAPYVFDRISPLRQSHTPLISFNLFTLEINNIHPVCDSSSFPHRRCPVPKSIDSYSHSDDEDLIPKPMGAAGRPGGGGYKLTKALNWHRRDYYHDAT</sequence>
<accession>A0A0D2NJ66</accession>
<gene>
    <name evidence="2" type="ORF">HYPSUDRAFT_912985</name>
</gene>
<name>A0A0D2NJ66_HYPSF</name>